<protein>
    <submittedName>
        <fullName evidence="8">Probable global transcription activator SNF2L2</fullName>
    </submittedName>
</protein>
<dbReference type="PROSITE" id="PS51192">
    <property type="entry name" value="HELICASE_ATP_BIND_1"/>
    <property type="match status" value="1"/>
</dbReference>
<comment type="similarity">
    <text evidence="2">Belongs to the SNF2/RAD54 helicase family.</text>
</comment>
<evidence type="ECO:0000259" key="6">
    <source>
        <dbReference type="PROSITE" id="PS51192"/>
    </source>
</evidence>
<dbReference type="Gene3D" id="3.60.10.10">
    <property type="entry name" value="Endonuclease/exonuclease/phosphatase"/>
    <property type="match status" value="1"/>
</dbReference>
<evidence type="ECO:0000256" key="1">
    <source>
        <dbReference type="ARBA" id="ARBA00004123"/>
    </source>
</evidence>
<comment type="subcellular location">
    <subcellularLocation>
        <location evidence="1">Nucleus</location>
    </subcellularLocation>
</comment>
<dbReference type="InterPro" id="IPR000477">
    <property type="entry name" value="RT_dom"/>
</dbReference>
<dbReference type="SUPFAM" id="SSF56219">
    <property type="entry name" value="DNase I-like"/>
    <property type="match status" value="1"/>
</dbReference>
<gene>
    <name evidence="8" type="ORF">GRJ2_003413200</name>
</gene>
<dbReference type="InterPro" id="IPR000330">
    <property type="entry name" value="SNF2_N"/>
</dbReference>
<dbReference type="InterPro" id="IPR001650">
    <property type="entry name" value="Helicase_C-like"/>
</dbReference>
<comment type="caution">
    <text evidence="8">The sequence shown here is derived from an EMBL/GenBank/DDBJ whole genome shotgun (WGS) entry which is preliminary data.</text>
</comment>
<dbReference type="SUPFAM" id="SSF52540">
    <property type="entry name" value="P-loop containing nucleoside triphosphate hydrolases"/>
    <property type="match status" value="2"/>
</dbReference>
<dbReference type="Pfam" id="PF00271">
    <property type="entry name" value="Helicase_C"/>
    <property type="match status" value="1"/>
</dbReference>
<dbReference type="InterPro" id="IPR036691">
    <property type="entry name" value="Endo/exonu/phosph_ase_sf"/>
</dbReference>
<evidence type="ECO:0000256" key="4">
    <source>
        <dbReference type="ARBA" id="ARBA00023117"/>
    </source>
</evidence>
<dbReference type="SMART" id="SM00490">
    <property type="entry name" value="HELICc"/>
    <property type="match status" value="1"/>
</dbReference>
<feature type="domain" description="Helicase ATP-binding" evidence="6">
    <location>
        <begin position="60"/>
        <end position="213"/>
    </location>
</feature>
<dbReference type="GO" id="GO:0005694">
    <property type="term" value="C:chromosome"/>
    <property type="evidence" value="ECO:0007669"/>
    <property type="project" value="UniProtKB-ARBA"/>
</dbReference>
<evidence type="ECO:0000256" key="3">
    <source>
        <dbReference type="ARBA" id="ARBA00022801"/>
    </source>
</evidence>
<sequence length="1005" mass="115273">MLEQVEAPEGGCGPWEAHAGASSWQDLWPRGERIPCQSRFAGRTCDLVGDPMLEQFAPEADEMGLGKTIQTIALVTYLMEHKRLNGPYLIIVPLSTLSNWTYEFDKWAPSVVKISYKGTPAMRRSLVPQLRSGKFNVLLTTYEYIIKDKHILAKIRWKYMIVDEGHRMKNHHCKLTQVLNTHYVAPRRILLTGTPLQNKLPELWALLNFLLPTIFKSCSTFEQWFNAPFAMTGERVDLNEEETILIIRRLHKVLRPFLLRRLKKEVESQLPEKVEYVIKCDMSALQKILYRHMQAKGILLTDGSEKDKKGKGGAKTLMNTIMQLRKICNHPYMFQHIEESFAEHLGYSNGVINGMGNKQEELEVCVQLQGYDLIGIMEMCWDSSHDWSAAMDGYKLFRKDRLGRQGGATVLYMRQQLECMELCLGMDDVPVRSLWVRIRRQTNVGDIVVGMCYRPPDQEEVDEAFFIQLEEASYLQALIVMGNLNHPDICWKDKTVGHKQSRRFVECFGDHFLTQVIKEPMRGGTLLDLNTSKQRRNSLDCTDREMVEFRILRGGNKANSRIITLDFRKADFGFFGDLLGRIPWETVLESRGGAGELVDIQGSPSPSSRMVHPNMQAELYRASGKFELLDRILPKLRATNHRVLLFCQMTSLMTIMEDYFAFRNFLYLRLDGTTKSEDRAALLKKFNEPGSQYFIFLLSTRAGGLGLNLQAADTVIIFDSDWNPHQDLQAQDRAHRIGQQNEVRVLRLCTVNSVEEKILAAAKYKLNVDQKVIQAGMFDQKSSSHERRAFLQAILEHEEENENRYSALGTIEEEQAPSREASESTEPIPSIYSALMRPHLEYCVQFWTSNYKKEMDILHILLDKTSSIQLEKYIICWVNNWLTGQAQRVIANGFVSGWWPVTSGVPQGSILGPVLFNVFINDLDTGVDCTLSKFADDTKLGGAVDSLEDREVLQRDLDRLESWAITNRMKFNKSKCRILHLGRVILVMHTNWGMRGWRAAPQKEI</sequence>
<reference evidence="8 9" key="1">
    <citation type="submission" date="2024-06" db="EMBL/GenBank/DDBJ databases">
        <title>The draft genome of Grus japonensis, version 3.</title>
        <authorList>
            <person name="Nabeshima K."/>
            <person name="Suzuki S."/>
            <person name="Onuma M."/>
        </authorList>
    </citation>
    <scope>NUCLEOTIDE SEQUENCE [LARGE SCALE GENOMIC DNA]</scope>
    <source>
        <strain evidence="8 9">451A</strain>
    </source>
</reference>
<dbReference type="InterPro" id="IPR038718">
    <property type="entry name" value="SNF2-like_sf"/>
</dbReference>
<feature type="domain" description="Helicase C-terminal" evidence="7">
    <location>
        <begin position="628"/>
        <end position="790"/>
    </location>
</feature>
<proteinExistence type="inferred from homology"/>
<dbReference type="InterPro" id="IPR049730">
    <property type="entry name" value="SNF2/RAD54-like_C"/>
</dbReference>
<evidence type="ECO:0000259" key="7">
    <source>
        <dbReference type="PROSITE" id="PS51194"/>
    </source>
</evidence>
<dbReference type="Gene3D" id="3.40.50.300">
    <property type="entry name" value="P-loop containing nucleotide triphosphate hydrolases"/>
    <property type="match status" value="1"/>
</dbReference>
<evidence type="ECO:0000313" key="9">
    <source>
        <dbReference type="Proteomes" id="UP001623348"/>
    </source>
</evidence>
<keyword evidence="4" id="KW-0103">Bromodomain</keyword>
<keyword evidence="5" id="KW-0539">Nucleus</keyword>
<dbReference type="InterPro" id="IPR027417">
    <property type="entry name" value="P-loop_NTPase"/>
</dbReference>
<keyword evidence="9" id="KW-1185">Reference proteome</keyword>
<dbReference type="Pfam" id="PF00176">
    <property type="entry name" value="SNF2-rel_dom"/>
    <property type="match status" value="1"/>
</dbReference>
<dbReference type="SMART" id="SM00487">
    <property type="entry name" value="DEXDc"/>
    <property type="match status" value="1"/>
</dbReference>
<dbReference type="CDD" id="cd17996">
    <property type="entry name" value="DEXHc_SMARCA2_SMARCA4"/>
    <property type="match status" value="1"/>
</dbReference>
<dbReference type="Proteomes" id="UP001623348">
    <property type="component" value="Unassembled WGS sequence"/>
</dbReference>
<dbReference type="Gene3D" id="3.40.50.10810">
    <property type="entry name" value="Tandem AAA-ATPase domain"/>
    <property type="match status" value="1"/>
</dbReference>
<keyword evidence="3" id="KW-0378">Hydrolase</keyword>
<evidence type="ECO:0000256" key="5">
    <source>
        <dbReference type="ARBA" id="ARBA00023242"/>
    </source>
</evidence>
<name>A0ABC9YJM6_GRUJA</name>
<dbReference type="PANTHER" id="PTHR10799">
    <property type="entry name" value="SNF2/RAD54 HELICASE FAMILY"/>
    <property type="match status" value="1"/>
</dbReference>
<accession>A0ABC9YJM6</accession>
<dbReference type="GO" id="GO:0005634">
    <property type="term" value="C:nucleus"/>
    <property type="evidence" value="ECO:0007669"/>
    <property type="project" value="UniProtKB-SubCell"/>
</dbReference>
<dbReference type="Pfam" id="PF00078">
    <property type="entry name" value="RVT_1"/>
    <property type="match status" value="1"/>
</dbReference>
<dbReference type="PROSITE" id="PS51194">
    <property type="entry name" value="HELICASE_CTER"/>
    <property type="match status" value="1"/>
</dbReference>
<dbReference type="AlphaFoldDB" id="A0ABC9YJM6"/>
<dbReference type="InterPro" id="IPR014001">
    <property type="entry name" value="Helicase_ATP-bd"/>
</dbReference>
<dbReference type="GO" id="GO:0016787">
    <property type="term" value="F:hydrolase activity"/>
    <property type="evidence" value="ECO:0007669"/>
    <property type="project" value="UniProtKB-KW"/>
</dbReference>
<organism evidence="8 9">
    <name type="scientific">Grus japonensis</name>
    <name type="common">Japanese crane</name>
    <name type="synonym">Red-crowned crane</name>
    <dbReference type="NCBI Taxonomy" id="30415"/>
    <lineage>
        <taxon>Eukaryota</taxon>
        <taxon>Metazoa</taxon>
        <taxon>Chordata</taxon>
        <taxon>Craniata</taxon>
        <taxon>Vertebrata</taxon>
        <taxon>Euteleostomi</taxon>
        <taxon>Archelosauria</taxon>
        <taxon>Archosauria</taxon>
        <taxon>Dinosauria</taxon>
        <taxon>Saurischia</taxon>
        <taxon>Theropoda</taxon>
        <taxon>Coelurosauria</taxon>
        <taxon>Aves</taxon>
        <taxon>Neognathae</taxon>
        <taxon>Neoaves</taxon>
        <taxon>Gruiformes</taxon>
        <taxon>Gruidae</taxon>
        <taxon>Grus</taxon>
    </lineage>
</organism>
<evidence type="ECO:0000313" key="8">
    <source>
        <dbReference type="EMBL" id="GAB0209475.1"/>
    </source>
</evidence>
<evidence type="ECO:0000256" key="2">
    <source>
        <dbReference type="ARBA" id="ARBA00007025"/>
    </source>
</evidence>
<dbReference type="FunFam" id="3.40.50.10810:FF:000008">
    <property type="entry name" value="Chromatin structure-remodeling complex subunit snf21"/>
    <property type="match status" value="1"/>
</dbReference>
<dbReference type="CDD" id="cd18793">
    <property type="entry name" value="SF2_C_SNF"/>
    <property type="match status" value="1"/>
</dbReference>
<dbReference type="EMBL" id="BAAFJT010000309">
    <property type="protein sequence ID" value="GAB0209475.1"/>
    <property type="molecule type" value="Genomic_DNA"/>
</dbReference>